<dbReference type="InterPro" id="IPR036397">
    <property type="entry name" value="RNaseH_sf"/>
</dbReference>
<dbReference type="Pfam" id="PF13456">
    <property type="entry name" value="RVT_3"/>
    <property type="match status" value="1"/>
</dbReference>
<dbReference type="EMBL" id="PFEM01000016">
    <property type="protein sequence ID" value="PJE70170.1"/>
    <property type="molecule type" value="Genomic_DNA"/>
</dbReference>
<dbReference type="PANTHER" id="PTHR48475">
    <property type="entry name" value="RIBONUCLEASE H"/>
    <property type="match status" value="1"/>
</dbReference>
<protein>
    <submittedName>
        <fullName evidence="2">Ribonuclease H</fullName>
    </submittedName>
</protein>
<name>A0A2M8L7F1_9BACT</name>
<dbReference type="AlphaFoldDB" id="A0A2M8L7F1"/>
<dbReference type="Gene3D" id="3.30.420.10">
    <property type="entry name" value="Ribonuclease H-like superfamily/Ribonuclease H"/>
    <property type="match status" value="1"/>
</dbReference>
<comment type="caution">
    <text evidence="2">The sequence shown here is derived from an EMBL/GenBank/DDBJ whole genome shotgun (WGS) entry which is preliminary data.</text>
</comment>
<dbReference type="Proteomes" id="UP000231579">
    <property type="component" value="Unassembled WGS sequence"/>
</dbReference>
<dbReference type="PANTHER" id="PTHR48475:SF1">
    <property type="entry name" value="RNASE H TYPE-1 DOMAIN-CONTAINING PROTEIN"/>
    <property type="match status" value="1"/>
</dbReference>
<evidence type="ECO:0000259" key="1">
    <source>
        <dbReference type="PROSITE" id="PS50879"/>
    </source>
</evidence>
<reference evidence="3" key="1">
    <citation type="submission" date="2017-09" db="EMBL/GenBank/DDBJ databases">
        <title>Depth-based differentiation of microbial function through sediment-hosted aquifers and enrichment of novel symbionts in the deep terrestrial subsurface.</title>
        <authorList>
            <person name="Probst A.J."/>
            <person name="Ladd B."/>
            <person name="Jarett J.K."/>
            <person name="Geller-Mcgrath D.E."/>
            <person name="Sieber C.M.K."/>
            <person name="Emerson J.B."/>
            <person name="Anantharaman K."/>
            <person name="Thomas B.C."/>
            <person name="Malmstrom R."/>
            <person name="Stieglmeier M."/>
            <person name="Klingl A."/>
            <person name="Woyke T."/>
            <person name="Ryan C.M."/>
            <person name="Banfield J.F."/>
        </authorList>
    </citation>
    <scope>NUCLEOTIDE SEQUENCE [LARGE SCALE GENOMIC DNA]</scope>
</reference>
<dbReference type="GO" id="GO:0004523">
    <property type="term" value="F:RNA-DNA hybrid ribonuclease activity"/>
    <property type="evidence" value="ECO:0007669"/>
    <property type="project" value="InterPro"/>
</dbReference>
<sequence length="147" mass="16383">MMALMEKPLFVHTDGGARGNPGPAAAGFIVRDDQKKILAQGQKYLGKTTNNVAEYAAVIAALQWLLNSPVTSPQSLITFFLDSKLVVNQLNGLYKIKDAKLRVLAIKVRGLEQQLGKKIIYHFVPRYQNKQADFLVNQCLDRELIIS</sequence>
<dbReference type="PROSITE" id="PS50879">
    <property type="entry name" value="RNASE_H_1"/>
    <property type="match status" value="1"/>
</dbReference>
<gene>
    <name evidence="2" type="ORF">COU97_01075</name>
</gene>
<dbReference type="GO" id="GO:0003676">
    <property type="term" value="F:nucleic acid binding"/>
    <property type="evidence" value="ECO:0007669"/>
    <property type="project" value="InterPro"/>
</dbReference>
<organism evidence="2 3">
    <name type="scientific">Candidatus Shapirobacteria bacterium CG10_big_fil_rev_8_21_14_0_10_48_15</name>
    <dbReference type="NCBI Taxonomy" id="1974484"/>
    <lineage>
        <taxon>Bacteria</taxon>
        <taxon>Candidatus Shapironibacteriota</taxon>
    </lineage>
</organism>
<dbReference type="SUPFAM" id="SSF53098">
    <property type="entry name" value="Ribonuclease H-like"/>
    <property type="match status" value="1"/>
</dbReference>
<feature type="domain" description="RNase H type-1" evidence="1">
    <location>
        <begin position="5"/>
        <end position="141"/>
    </location>
</feature>
<dbReference type="InterPro" id="IPR012337">
    <property type="entry name" value="RNaseH-like_sf"/>
</dbReference>
<dbReference type="CDD" id="cd09279">
    <property type="entry name" value="RNase_HI_like"/>
    <property type="match status" value="1"/>
</dbReference>
<evidence type="ECO:0000313" key="2">
    <source>
        <dbReference type="EMBL" id="PJE70170.1"/>
    </source>
</evidence>
<proteinExistence type="predicted"/>
<dbReference type="InterPro" id="IPR002156">
    <property type="entry name" value="RNaseH_domain"/>
</dbReference>
<evidence type="ECO:0000313" key="3">
    <source>
        <dbReference type="Proteomes" id="UP000231579"/>
    </source>
</evidence>
<accession>A0A2M8L7F1</accession>